<keyword evidence="9" id="KW-1185">Reference proteome</keyword>
<dbReference type="Proteomes" id="UP001212411">
    <property type="component" value="Chromosome 3"/>
</dbReference>
<evidence type="ECO:0000313" key="8">
    <source>
        <dbReference type="EMBL" id="WBW75273.1"/>
    </source>
</evidence>
<dbReference type="SUPFAM" id="SSF55681">
    <property type="entry name" value="Class II aaRS and biotin synthetases"/>
    <property type="match status" value="1"/>
</dbReference>
<name>A0AAF0AZP5_9SCHI</name>
<evidence type="ECO:0000256" key="5">
    <source>
        <dbReference type="ARBA" id="ARBA00022917"/>
    </source>
</evidence>
<dbReference type="NCBIfam" id="NF001750">
    <property type="entry name" value="PRK00476.1"/>
    <property type="match status" value="1"/>
</dbReference>
<dbReference type="InterPro" id="IPR047090">
    <property type="entry name" value="AspRS_core"/>
</dbReference>
<feature type="domain" description="Aminoacyl-transfer RNA synthetases class-II family profile" evidence="7">
    <location>
        <begin position="162"/>
        <end position="576"/>
    </location>
</feature>
<dbReference type="InterPro" id="IPR004364">
    <property type="entry name" value="Aa-tRNA-synt_II"/>
</dbReference>
<dbReference type="KEGG" id="som:SOMG_04191"/>
<keyword evidence="2 8" id="KW-0436">Ligase</keyword>
<comment type="similarity">
    <text evidence="1">Belongs to the class-II aminoacyl-tRNA synthetase family. Type 1 subfamily.</text>
</comment>
<dbReference type="Pfam" id="PF00152">
    <property type="entry name" value="tRNA-synt_2"/>
    <property type="match status" value="1"/>
</dbReference>
<dbReference type="InterPro" id="IPR045864">
    <property type="entry name" value="aa-tRNA-synth_II/BPL/LPL"/>
</dbReference>
<dbReference type="InterPro" id="IPR004524">
    <property type="entry name" value="Asp-tRNA-ligase_1"/>
</dbReference>
<evidence type="ECO:0000256" key="1">
    <source>
        <dbReference type="ARBA" id="ARBA00006303"/>
    </source>
</evidence>
<dbReference type="GO" id="GO:0005739">
    <property type="term" value="C:mitochondrion"/>
    <property type="evidence" value="ECO:0007669"/>
    <property type="project" value="TreeGrafter"/>
</dbReference>
<evidence type="ECO:0000256" key="3">
    <source>
        <dbReference type="ARBA" id="ARBA00022741"/>
    </source>
</evidence>
<dbReference type="GO" id="GO:0005524">
    <property type="term" value="F:ATP binding"/>
    <property type="evidence" value="ECO:0007669"/>
    <property type="project" value="UniProtKB-KW"/>
</dbReference>
<keyword evidence="4" id="KW-0067">ATP-binding</keyword>
<dbReference type="Gene3D" id="3.30.1360.30">
    <property type="entry name" value="GAD-like domain"/>
    <property type="match status" value="1"/>
</dbReference>
<dbReference type="GO" id="GO:0006422">
    <property type="term" value="P:aspartyl-tRNA aminoacylation"/>
    <property type="evidence" value="ECO:0007669"/>
    <property type="project" value="TreeGrafter"/>
</dbReference>
<dbReference type="GeneID" id="80877667"/>
<dbReference type="EMBL" id="CP115613">
    <property type="protein sequence ID" value="WBW75273.1"/>
    <property type="molecule type" value="Genomic_DNA"/>
</dbReference>
<dbReference type="PANTHER" id="PTHR22594">
    <property type="entry name" value="ASPARTYL/LYSYL-TRNA SYNTHETASE"/>
    <property type="match status" value="1"/>
</dbReference>
<reference evidence="8 9" key="1">
    <citation type="journal article" date="2023" name="G3 (Bethesda)">
        <title>A high-quality reference genome for the fission yeast Schizosaccharomyces osmophilus.</title>
        <authorList>
            <person name="Jia G.S."/>
            <person name="Zhang W.C."/>
            <person name="Liang Y."/>
            <person name="Liu X.H."/>
            <person name="Rhind N."/>
            <person name="Pidoux A."/>
            <person name="Brysch-Herzberg M."/>
            <person name="Du L.L."/>
        </authorList>
    </citation>
    <scope>NUCLEOTIDE SEQUENCE [LARGE SCALE GENOMIC DNA]</scope>
    <source>
        <strain evidence="8 9">CBS 15793</strain>
    </source>
</reference>
<dbReference type="Gene3D" id="3.30.930.10">
    <property type="entry name" value="Bira Bifunctional Protein, Domain 2"/>
    <property type="match status" value="1"/>
</dbReference>
<dbReference type="PRINTS" id="PR01042">
    <property type="entry name" value="TRNASYNTHASP"/>
</dbReference>
<dbReference type="AlphaFoldDB" id="A0AAF0AZP5"/>
<organism evidence="8 9">
    <name type="scientific">Schizosaccharomyces osmophilus</name>
    <dbReference type="NCBI Taxonomy" id="2545709"/>
    <lineage>
        <taxon>Eukaryota</taxon>
        <taxon>Fungi</taxon>
        <taxon>Dikarya</taxon>
        <taxon>Ascomycota</taxon>
        <taxon>Taphrinomycotina</taxon>
        <taxon>Schizosaccharomycetes</taxon>
        <taxon>Schizosaccharomycetales</taxon>
        <taxon>Schizosaccharomycetaceae</taxon>
        <taxon>Schizosaccharomyces</taxon>
    </lineage>
</organism>
<dbReference type="NCBIfam" id="TIGR00459">
    <property type="entry name" value="aspS_bact"/>
    <property type="match status" value="1"/>
</dbReference>
<accession>A0AAF0AZP5</accession>
<proteinExistence type="inferred from homology"/>
<evidence type="ECO:0000259" key="7">
    <source>
        <dbReference type="PROSITE" id="PS50862"/>
    </source>
</evidence>
<dbReference type="InterPro" id="IPR006195">
    <property type="entry name" value="aa-tRNA-synth_II"/>
</dbReference>
<dbReference type="GO" id="GO:0004815">
    <property type="term" value="F:aspartate-tRNA ligase activity"/>
    <property type="evidence" value="ECO:0007669"/>
    <property type="project" value="TreeGrafter"/>
</dbReference>
<evidence type="ECO:0000256" key="2">
    <source>
        <dbReference type="ARBA" id="ARBA00022598"/>
    </source>
</evidence>
<dbReference type="InterPro" id="IPR012340">
    <property type="entry name" value="NA-bd_OB-fold"/>
</dbReference>
<dbReference type="PROSITE" id="PS50862">
    <property type="entry name" value="AA_TRNA_LIGASE_II"/>
    <property type="match status" value="1"/>
</dbReference>
<evidence type="ECO:0000313" key="9">
    <source>
        <dbReference type="Proteomes" id="UP001212411"/>
    </source>
</evidence>
<dbReference type="InterPro" id="IPR002312">
    <property type="entry name" value="Asp/Asn-tRNA-synth_IIb"/>
</dbReference>
<dbReference type="InterPro" id="IPR004115">
    <property type="entry name" value="GAD-like_sf"/>
</dbReference>
<gene>
    <name evidence="8" type="primary">dar2</name>
    <name evidence="8" type="ORF">SOMG_04191</name>
</gene>
<dbReference type="RefSeq" id="XP_056039516.1">
    <property type="nucleotide sequence ID" value="XM_056182978.1"/>
</dbReference>
<dbReference type="CDD" id="cd00777">
    <property type="entry name" value="AspRS_core"/>
    <property type="match status" value="1"/>
</dbReference>
<dbReference type="Gene3D" id="2.40.50.140">
    <property type="entry name" value="Nucleic acid-binding proteins"/>
    <property type="match status" value="1"/>
</dbReference>
<dbReference type="PANTHER" id="PTHR22594:SF5">
    <property type="entry name" value="ASPARTATE--TRNA LIGASE, MITOCHONDRIAL"/>
    <property type="match status" value="1"/>
</dbReference>
<keyword evidence="6" id="KW-0030">Aminoacyl-tRNA synthetase</keyword>
<evidence type="ECO:0000256" key="6">
    <source>
        <dbReference type="ARBA" id="ARBA00023146"/>
    </source>
</evidence>
<keyword evidence="3" id="KW-0547">Nucleotide-binding</keyword>
<dbReference type="HAMAP" id="MF_00044">
    <property type="entry name" value="Asp_tRNA_synth_type1"/>
    <property type="match status" value="1"/>
</dbReference>
<sequence length="608" mass="68860">MQFHKIPNVLAPLVGKVISVSGWLVHTNRHISKSIKFNQLRDVQGKYLQLFSQEPLQVPKKWSAENIWESAGNAKPVSSALDDTAYQAVSPESVVNITGKLQYRPERDRRQGNEFELKVENLEVLNMAHFIPFGPNDENTSLPVQLTHRHIQLRNPKYNHNLRTRSHIAHIVRNFFHMNEFVEVETPLLFKSTPEGAREFLVPSRQEPGKFYALPQSPQQYKQILMASGIGSYYQLARCFRDEDLRYDRQPEFTQIDLEMSFINSPGQIMTVIENLFSQLLQKLGKNPITSPFPRLSYADAIEFYGSDKPDVRYDLKLLNLTPFLPNSEVSTEVLVLRDVKKPISNAEARALCEQIGQDVSFVTIRSNSQLSGWTRKVPQLKHLSLDLEKINEKLGLSPELTLFIANRPKYMSSGTTPLGRLRPLLHDLLVTQRQLPPLNDDLLNFTWIVDFPLFSPADTNSESLVSTHHPFTAPHPEDLHNLSSSPLNVRALHYDLVVNGVELGGGSIRIHDPKLQSIILERILKLNQQQLDTFDHLINVLQSGCPPHGGIALGFDRLVALLVKSNGIREVIAFPKTSSGTDLLIGSPSTVTEDQLKEYHIEITNKI</sequence>
<evidence type="ECO:0000256" key="4">
    <source>
        <dbReference type="ARBA" id="ARBA00022840"/>
    </source>
</evidence>
<protein>
    <submittedName>
        <fullName evidence="8">Mitochondrial aspartate-tRNA ligase Dar2</fullName>
    </submittedName>
</protein>
<dbReference type="SUPFAM" id="SSF50249">
    <property type="entry name" value="Nucleic acid-binding proteins"/>
    <property type="match status" value="1"/>
</dbReference>
<keyword evidence="5" id="KW-0648">Protein biosynthesis</keyword>